<evidence type="ECO:0000313" key="1">
    <source>
        <dbReference type="EMBL" id="CAD8280345.1"/>
    </source>
</evidence>
<dbReference type="EMBL" id="HBEC01000845">
    <property type="protein sequence ID" value="CAD8280345.1"/>
    <property type="molecule type" value="Transcribed_RNA"/>
</dbReference>
<gene>
    <name evidence="1" type="ORF">CEUR00632_LOCUS380</name>
</gene>
<sequence length="106" mass="11072">MRAPGATPVPAAAAAVAAAALLPRPQRLPAAVPASVCLDVTVHTFMRGLSGYCLAARSMRTKARYGAPCGSADMRATWSASCTESYPYVCSDYKSAIYRLRGSDNG</sequence>
<organism evidence="1">
    <name type="scientific">Chlamydomonas euryale</name>
    <dbReference type="NCBI Taxonomy" id="1486919"/>
    <lineage>
        <taxon>Eukaryota</taxon>
        <taxon>Viridiplantae</taxon>
        <taxon>Chlorophyta</taxon>
        <taxon>core chlorophytes</taxon>
        <taxon>Chlorophyceae</taxon>
        <taxon>CS clade</taxon>
        <taxon>Chlamydomonadales</taxon>
        <taxon>Chlamydomonadaceae</taxon>
        <taxon>Chlamydomonas</taxon>
    </lineage>
</organism>
<dbReference type="AlphaFoldDB" id="A0A7R9YQ90"/>
<reference evidence="1" key="1">
    <citation type="submission" date="2021-01" db="EMBL/GenBank/DDBJ databases">
        <authorList>
            <person name="Corre E."/>
            <person name="Pelletier E."/>
            <person name="Niang G."/>
            <person name="Scheremetjew M."/>
            <person name="Finn R."/>
            <person name="Kale V."/>
            <person name="Holt S."/>
            <person name="Cochrane G."/>
            <person name="Meng A."/>
            <person name="Brown T."/>
            <person name="Cohen L."/>
        </authorList>
    </citation>
    <scope>NUCLEOTIDE SEQUENCE</scope>
    <source>
        <strain evidence="1">CCMP219</strain>
    </source>
</reference>
<accession>A0A7R9YQ90</accession>
<protein>
    <submittedName>
        <fullName evidence="1">Uncharacterized protein</fullName>
    </submittedName>
</protein>
<name>A0A7R9YQ90_9CHLO</name>
<proteinExistence type="predicted"/>